<organism evidence="1 2">
    <name type="scientific">Noviherbaspirillum humi</name>
    <dbReference type="NCBI Taxonomy" id="1688639"/>
    <lineage>
        <taxon>Bacteria</taxon>
        <taxon>Pseudomonadati</taxon>
        <taxon>Pseudomonadota</taxon>
        <taxon>Betaproteobacteria</taxon>
        <taxon>Burkholderiales</taxon>
        <taxon>Oxalobacteraceae</taxon>
        <taxon>Noviherbaspirillum</taxon>
    </lineage>
</organism>
<dbReference type="Pfam" id="PF10076">
    <property type="entry name" value="Phage_Mu_Gp48"/>
    <property type="match status" value="1"/>
</dbReference>
<dbReference type="AlphaFoldDB" id="A0A239LFJ3"/>
<dbReference type="RefSeq" id="WP_089401433.1">
    <property type="nucleotide sequence ID" value="NZ_FZOT01000022.1"/>
</dbReference>
<keyword evidence="2" id="KW-1185">Reference proteome</keyword>
<protein>
    <submittedName>
        <fullName evidence="1">Uncharacterized protein YmfQ in lambdoid prophage, DUF2313 family</fullName>
    </submittedName>
</protein>
<dbReference type="OrthoDB" id="6592844at2"/>
<evidence type="ECO:0000313" key="1">
    <source>
        <dbReference type="EMBL" id="SNT29105.1"/>
    </source>
</evidence>
<name>A0A239LFJ3_9BURK</name>
<sequence length="198" mass="21178">MAVSAIDYLRQLQALLPHGAVWPRNDDAALTRLLQAAADELARIDARSEQLVSEADPRTTAELLADWERNAGLPDPALVVAGLSQSVAQRRTALVTRLTTVGGQSPAYFIALAGALGYTVTITDFKPFQAGVSRCGARLTNGAWRHAWQVNGALNTVTPFRAGQSAAGDPLNAWGNQLLEAVLSRFKPAHTTVLFAYS</sequence>
<evidence type="ECO:0000313" key="2">
    <source>
        <dbReference type="Proteomes" id="UP000198284"/>
    </source>
</evidence>
<proteinExistence type="predicted"/>
<reference evidence="1 2" key="1">
    <citation type="submission" date="2017-06" db="EMBL/GenBank/DDBJ databases">
        <authorList>
            <person name="Kim H.J."/>
            <person name="Triplett B.A."/>
        </authorList>
    </citation>
    <scope>NUCLEOTIDE SEQUENCE [LARGE SCALE GENOMIC DNA]</scope>
    <source>
        <strain evidence="1 2">U15</strain>
    </source>
</reference>
<gene>
    <name evidence="1" type="ORF">SAMN06265795_12251</name>
</gene>
<dbReference type="Proteomes" id="UP000198284">
    <property type="component" value="Unassembled WGS sequence"/>
</dbReference>
<dbReference type="InterPro" id="IPR018755">
    <property type="entry name" value="Phage_Mu_Gp48"/>
</dbReference>
<accession>A0A239LFJ3</accession>
<dbReference type="EMBL" id="FZOT01000022">
    <property type="protein sequence ID" value="SNT29105.1"/>
    <property type="molecule type" value="Genomic_DNA"/>
</dbReference>